<evidence type="ECO:0000313" key="2">
    <source>
        <dbReference type="EMBL" id="KAF2809146.1"/>
    </source>
</evidence>
<evidence type="ECO:0000313" key="4">
    <source>
        <dbReference type="RefSeq" id="XP_033576110.1"/>
    </source>
</evidence>
<evidence type="ECO:0000256" key="1">
    <source>
        <dbReference type="SAM" id="MobiDB-lite"/>
    </source>
</evidence>
<proteinExistence type="predicted"/>
<feature type="compositionally biased region" description="Polar residues" evidence="1">
    <location>
        <begin position="42"/>
        <end position="58"/>
    </location>
</feature>
<evidence type="ECO:0000313" key="3">
    <source>
        <dbReference type="Proteomes" id="UP000504636"/>
    </source>
</evidence>
<feature type="region of interest" description="Disordered" evidence="1">
    <location>
        <begin position="35"/>
        <end position="60"/>
    </location>
</feature>
<organism evidence="2">
    <name type="scientific">Mytilinidion resinicola</name>
    <dbReference type="NCBI Taxonomy" id="574789"/>
    <lineage>
        <taxon>Eukaryota</taxon>
        <taxon>Fungi</taxon>
        <taxon>Dikarya</taxon>
        <taxon>Ascomycota</taxon>
        <taxon>Pezizomycotina</taxon>
        <taxon>Dothideomycetes</taxon>
        <taxon>Pleosporomycetidae</taxon>
        <taxon>Mytilinidiales</taxon>
        <taxon>Mytilinidiaceae</taxon>
        <taxon>Mytilinidion</taxon>
    </lineage>
</organism>
<dbReference type="GeneID" id="54466535"/>
<feature type="compositionally biased region" description="Polar residues" evidence="1">
    <location>
        <begin position="168"/>
        <end position="177"/>
    </location>
</feature>
<protein>
    <submittedName>
        <fullName evidence="2 4">Uncharacterized protein</fullName>
    </submittedName>
</protein>
<gene>
    <name evidence="2 4" type="ORF">BDZ99DRAFT_521597</name>
</gene>
<accession>A0A6A6YJV1</accession>
<name>A0A6A6YJV1_9PEZI</name>
<reference evidence="4" key="3">
    <citation type="submission" date="2025-04" db="UniProtKB">
        <authorList>
            <consortium name="RefSeq"/>
        </authorList>
    </citation>
    <scope>IDENTIFICATION</scope>
    <source>
        <strain evidence="4">CBS 304.34</strain>
    </source>
</reference>
<dbReference type="Proteomes" id="UP000504636">
    <property type="component" value="Unplaced"/>
</dbReference>
<feature type="compositionally biased region" description="Pro residues" evidence="1">
    <location>
        <begin position="189"/>
        <end position="203"/>
    </location>
</feature>
<dbReference type="EMBL" id="MU003702">
    <property type="protein sequence ID" value="KAF2809146.1"/>
    <property type="molecule type" value="Genomic_DNA"/>
</dbReference>
<feature type="compositionally biased region" description="Low complexity" evidence="1">
    <location>
        <begin position="152"/>
        <end position="167"/>
    </location>
</feature>
<feature type="region of interest" description="Disordered" evidence="1">
    <location>
        <begin position="147"/>
        <end position="207"/>
    </location>
</feature>
<dbReference type="RefSeq" id="XP_033576110.1">
    <property type="nucleotide sequence ID" value="XM_033725642.1"/>
</dbReference>
<sequence>MASPRDHDAQSFHLVDRGASLLFWTAGVQASSSRAARPGASELSSGSAPAPFQSTRARSPSGPWTWGILLLTKACTPPPRPLRRLARWDAACEQHKASLPSCPLHSLPLHSPYLSLPAASVLAVPPALSACAVLVAIHNAWNFTPSPPNHRPAAQPAHLHPPAANANTSRTVSSPITVQLRPSIHQPADIPPPPPPKPRPLPLPAALSLHPRPVGLHLSALATRALARPERP</sequence>
<dbReference type="AlphaFoldDB" id="A0A6A6YJV1"/>
<reference evidence="2 4" key="1">
    <citation type="journal article" date="2020" name="Stud. Mycol.">
        <title>101 Dothideomycetes genomes: a test case for predicting lifestyles and emergence of pathogens.</title>
        <authorList>
            <person name="Haridas S."/>
            <person name="Albert R."/>
            <person name="Binder M."/>
            <person name="Bloem J."/>
            <person name="Labutti K."/>
            <person name="Salamov A."/>
            <person name="Andreopoulos B."/>
            <person name="Baker S."/>
            <person name="Barry K."/>
            <person name="Bills G."/>
            <person name="Bluhm B."/>
            <person name="Cannon C."/>
            <person name="Castanera R."/>
            <person name="Culley D."/>
            <person name="Daum C."/>
            <person name="Ezra D."/>
            <person name="Gonzalez J."/>
            <person name="Henrissat B."/>
            <person name="Kuo A."/>
            <person name="Liang C."/>
            <person name="Lipzen A."/>
            <person name="Lutzoni F."/>
            <person name="Magnuson J."/>
            <person name="Mondo S."/>
            <person name="Nolan M."/>
            <person name="Ohm R."/>
            <person name="Pangilinan J."/>
            <person name="Park H.-J."/>
            <person name="Ramirez L."/>
            <person name="Alfaro M."/>
            <person name="Sun H."/>
            <person name="Tritt A."/>
            <person name="Yoshinaga Y."/>
            <person name="Zwiers L.-H."/>
            <person name="Turgeon B."/>
            <person name="Goodwin S."/>
            <person name="Spatafora J."/>
            <person name="Crous P."/>
            <person name="Grigoriev I."/>
        </authorList>
    </citation>
    <scope>NUCLEOTIDE SEQUENCE</scope>
    <source>
        <strain evidence="2 4">CBS 304.34</strain>
    </source>
</reference>
<keyword evidence="3" id="KW-1185">Reference proteome</keyword>
<reference evidence="4" key="2">
    <citation type="submission" date="2020-04" db="EMBL/GenBank/DDBJ databases">
        <authorList>
            <consortium name="NCBI Genome Project"/>
        </authorList>
    </citation>
    <scope>NUCLEOTIDE SEQUENCE</scope>
    <source>
        <strain evidence="4">CBS 304.34</strain>
    </source>
</reference>